<dbReference type="SMR" id="A0A194VSP2"/>
<proteinExistence type="inferred from homology"/>
<evidence type="ECO:0000259" key="3">
    <source>
        <dbReference type="PROSITE" id="PS51160"/>
    </source>
</evidence>
<comment type="catalytic activity">
    <reaction evidence="1">
        <text>an acyl phosphate + H2O = a carboxylate + phosphate + H(+)</text>
        <dbReference type="Rhea" id="RHEA:14965"/>
        <dbReference type="ChEBI" id="CHEBI:15377"/>
        <dbReference type="ChEBI" id="CHEBI:15378"/>
        <dbReference type="ChEBI" id="CHEBI:29067"/>
        <dbReference type="ChEBI" id="CHEBI:43474"/>
        <dbReference type="ChEBI" id="CHEBI:59918"/>
        <dbReference type="EC" id="3.6.1.7"/>
    </reaction>
</comment>
<gene>
    <name evidence="4" type="ORF">VM1G_01949</name>
</gene>
<comment type="similarity">
    <text evidence="2">Belongs to the acylphosphatase family.</text>
</comment>
<evidence type="ECO:0000313" key="5">
    <source>
        <dbReference type="Proteomes" id="UP000078559"/>
    </source>
</evidence>
<feature type="domain" description="Acylphosphatase-like" evidence="3">
    <location>
        <begin position="43"/>
        <end position="131"/>
    </location>
</feature>
<sequence>MRLCFEFEEQNIQKASTCRVSIPKTIATTPTGKPKPLIIMTRRVYFLAHGGMVQGVGFRFFVRKQATEYGLTGWVRNTPNNKVEGEAQGDDSIIKSFLKDVDAGPRGAKVVKLDTEDRDVVDGETDFAVRH</sequence>
<keyword evidence="5" id="KW-1185">Reference proteome</keyword>
<dbReference type="EC" id="3.6.1.7" evidence="1"/>
<dbReference type="SUPFAM" id="SSF54975">
    <property type="entry name" value="Acylphosphatase/BLUF domain-like"/>
    <property type="match status" value="1"/>
</dbReference>
<dbReference type="Pfam" id="PF00708">
    <property type="entry name" value="Acylphosphatase"/>
    <property type="match status" value="1"/>
</dbReference>
<organism evidence="4 5">
    <name type="scientific">Cytospora mali</name>
    <name type="common">Apple Valsa canker fungus</name>
    <name type="synonym">Valsa mali</name>
    <dbReference type="NCBI Taxonomy" id="578113"/>
    <lineage>
        <taxon>Eukaryota</taxon>
        <taxon>Fungi</taxon>
        <taxon>Dikarya</taxon>
        <taxon>Ascomycota</taxon>
        <taxon>Pezizomycotina</taxon>
        <taxon>Sordariomycetes</taxon>
        <taxon>Sordariomycetidae</taxon>
        <taxon>Diaporthales</taxon>
        <taxon>Cytosporaceae</taxon>
        <taxon>Cytospora</taxon>
    </lineage>
</organism>
<reference evidence="4" key="1">
    <citation type="submission" date="2014-12" db="EMBL/GenBank/DDBJ databases">
        <title>Genome Sequence of Valsa Canker Pathogens Uncovers a Specific Adaption of Colonization on Woody Bark.</title>
        <authorList>
            <person name="Yin Z."/>
            <person name="Liu H."/>
            <person name="Gao X."/>
            <person name="Li Z."/>
            <person name="Song N."/>
            <person name="Ke X."/>
            <person name="Dai Q."/>
            <person name="Wu Y."/>
            <person name="Sun Y."/>
            <person name="Xu J.-R."/>
            <person name="Kang Z.K."/>
            <person name="Wang L."/>
            <person name="Huang L."/>
        </authorList>
    </citation>
    <scope>NUCLEOTIDE SEQUENCE [LARGE SCALE GENOMIC DNA]</scope>
    <source>
        <strain evidence="4">03-8</strain>
    </source>
</reference>
<dbReference type="InterPro" id="IPR036046">
    <property type="entry name" value="Acylphosphatase-like_dom_sf"/>
</dbReference>
<accession>A0A194VSP2</accession>
<dbReference type="Proteomes" id="UP000078559">
    <property type="component" value="Chromosome 2"/>
</dbReference>
<dbReference type="AlphaFoldDB" id="A0A194VSP2"/>
<dbReference type="EMBL" id="CM003099">
    <property type="protein sequence ID" value="KUI66830.1"/>
    <property type="molecule type" value="Genomic_DNA"/>
</dbReference>
<dbReference type="Gene3D" id="3.30.70.100">
    <property type="match status" value="1"/>
</dbReference>
<name>A0A194VSP2_CYTMA</name>
<evidence type="ECO:0000256" key="1">
    <source>
        <dbReference type="PROSITE-ProRule" id="PRU00520"/>
    </source>
</evidence>
<dbReference type="PANTHER" id="PTHR47268:SF4">
    <property type="entry name" value="ACYLPHOSPHATASE"/>
    <property type="match status" value="1"/>
</dbReference>
<dbReference type="PANTHER" id="PTHR47268">
    <property type="entry name" value="ACYLPHOSPHATASE"/>
    <property type="match status" value="1"/>
</dbReference>
<dbReference type="InterPro" id="IPR020456">
    <property type="entry name" value="Acylphosphatase"/>
</dbReference>
<evidence type="ECO:0000256" key="2">
    <source>
        <dbReference type="RuleBase" id="RU004168"/>
    </source>
</evidence>
<feature type="active site" evidence="1">
    <location>
        <position position="59"/>
    </location>
</feature>
<feature type="active site" evidence="1">
    <location>
        <position position="77"/>
    </location>
</feature>
<dbReference type="OrthoDB" id="7961613at2759"/>
<evidence type="ECO:0000313" key="4">
    <source>
        <dbReference type="EMBL" id="KUI66830.1"/>
    </source>
</evidence>
<dbReference type="PRINTS" id="PR00112">
    <property type="entry name" value="ACYLPHPHTASE"/>
</dbReference>
<protein>
    <recommendedName>
        <fullName evidence="1">acylphosphatase</fullName>
        <ecNumber evidence="1">3.6.1.7</ecNumber>
    </recommendedName>
</protein>
<dbReference type="InterPro" id="IPR001792">
    <property type="entry name" value="Acylphosphatase-like_dom"/>
</dbReference>
<dbReference type="GO" id="GO:0003998">
    <property type="term" value="F:acylphosphatase activity"/>
    <property type="evidence" value="ECO:0007669"/>
    <property type="project" value="UniProtKB-EC"/>
</dbReference>
<keyword evidence="1" id="KW-0378">Hydrolase</keyword>
<dbReference type="PROSITE" id="PS51160">
    <property type="entry name" value="ACYLPHOSPHATASE_3"/>
    <property type="match status" value="1"/>
</dbReference>